<dbReference type="Proteomes" id="UP000053105">
    <property type="component" value="Unassembled WGS sequence"/>
</dbReference>
<evidence type="ECO:0000313" key="2">
    <source>
        <dbReference type="Proteomes" id="UP000053105"/>
    </source>
</evidence>
<organism evidence="1 2">
    <name type="scientific">Melipona quadrifasciata</name>
    <dbReference type="NCBI Taxonomy" id="166423"/>
    <lineage>
        <taxon>Eukaryota</taxon>
        <taxon>Metazoa</taxon>
        <taxon>Ecdysozoa</taxon>
        <taxon>Arthropoda</taxon>
        <taxon>Hexapoda</taxon>
        <taxon>Insecta</taxon>
        <taxon>Pterygota</taxon>
        <taxon>Neoptera</taxon>
        <taxon>Endopterygota</taxon>
        <taxon>Hymenoptera</taxon>
        <taxon>Apocrita</taxon>
        <taxon>Aculeata</taxon>
        <taxon>Apoidea</taxon>
        <taxon>Anthophila</taxon>
        <taxon>Apidae</taxon>
        <taxon>Melipona</taxon>
    </lineage>
</organism>
<keyword evidence="2" id="KW-1185">Reference proteome</keyword>
<gene>
    <name evidence="1" type="ORF">WN51_02620</name>
</gene>
<accession>A0A0N0BDT2</accession>
<name>A0A0N0BDT2_9HYME</name>
<proteinExistence type="predicted"/>
<protein>
    <submittedName>
        <fullName evidence="1">Uncharacterized protein</fullName>
    </submittedName>
</protein>
<sequence>MMKYYKYFHTILIIIIHTVKHQNYQRKISQSDNIIHLQSSPFPRRQDPKIFLFYVELRLTKCSKNSHIEKRLVVLNTPLGQLEQYKERTVIGIEHDVSESIFVPVYRRNQWGKSELSDNNSVIVPANVLSTATHVTRLIREIVGGGCQRTRVETQTYLVVTHVLPIGCSLIHIINKEKM</sequence>
<reference evidence="1 2" key="1">
    <citation type="submission" date="2015-07" db="EMBL/GenBank/DDBJ databases">
        <title>The genome of Melipona quadrifasciata.</title>
        <authorList>
            <person name="Pan H."/>
            <person name="Kapheim K."/>
        </authorList>
    </citation>
    <scope>NUCLEOTIDE SEQUENCE [LARGE SCALE GENOMIC DNA]</scope>
    <source>
        <strain evidence="1">0111107301</strain>
        <tissue evidence="1">Whole body</tissue>
    </source>
</reference>
<dbReference type="EMBL" id="KQ435859">
    <property type="protein sequence ID" value="KOX70564.1"/>
    <property type="molecule type" value="Genomic_DNA"/>
</dbReference>
<evidence type="ECO:0000313" key="1">
    <source>
        <dbReference type="EMBL" id="KOX70564.1"/>
    </source>
</evidence>
<dbReference type="AlphaFoldDB" id="A0A0N0BDT2"/>